<evidence type="ECO:0000313" key="4">
    <source>
        <dbReference type="Proteomes" id="UP000031443"/>
    </source>
</evidence>
<evidence type="ECO:0000256" key="1">
    <source>
        <dbReference type="SAM" id="MobiDB-lite"/>
    </source>
</evidence>
<evidence type="ECO:0000256" key="2">
    <source>
        <dbReference type="SAM" id="Phobius"/>
    </source>
</evidence>
<name>M7B2G6_CHEMY</name>
<keyword evidence="2" id="KW-0812">Transmembrane</keyword>
<feature type="transmembrane region" description="Helical" evidence="2">
    <location>
        <begin position="41"/>
        <end position="71"/>
    </location>
</feature>
<feature type="region of interest" description="Disordered" evidence="1">
    <location>
        <begin position="1"/>
        <end position="27"/>
    </location>
</feature>
<gene>
    <name evidence="3" type="ORF">UY3_11613</name>
</gene>
<keyword evidence="4" id="KW-1185">Reference proteome</keyword>
<keyword evidence="2" id="KW-1133">Transmembrane helix</keyword>
<protein>
    <submittedName>
        <fullName evidence="3">Uncharacterized protein</fullName>
    </submittedName>
</protein>
<feature type="region of interest" description="Disordered" evidence="1">
    <location>
        <begin position="79"/>
        <end position="102"/>
    </location>
</feature>
<sequence>MLREKAPQPSLAQGAGKGPSDGGSLPPADALASTEWVLDTLLLLAALHVLFQAAATFSCLFLVLPLSFFFLEIHSRGSPASEEKHQPDASAGRRAGERPRDKGLLPGDVLQCLRGIPDVLGSLVAVYFLIRTGLVVCPLVFILPLVWVLADPARSCGGSYPHRYGILHECPLHSFTPAPRNPAPIPPLHCSSPGILHPLPPPWEL</sequence>
<dbReference type="AlphaFoldDB" id="M7B2G6"/>
<keyword evidence="2" id="KW-0472">Membrane</keyword>
<feature type="transmembrane region" description="Helical" evidence="2">
    <location>
        <begin position="124"/>
        <end position="150"/>
    </location>
</feature>
<proteinExistence type="predicted"/>
<accession>M7B2G6</accession>
<dbReference type="EMBL" id="KB546240">
    <property type="protein sequence ID" value="EMP31254.1"/>
    <property type="molecule type" value="Genomic_DNA"/>
</dbReference>
<dbReference type="Proteomes" id="UP000031443">
    <property type="component" value="Unassembled WGS sequence"/>
</dbReference>
<organism evidence="3 4">
    <name type="scientific">Chelonia mydas</name>
    <name type="common">Green sea-turtle</name>
    <name type="synonym">Chelonia agassizi</name>
    <dbReference type="NCBI Taxonomy" id="8469"/>
    <lineage>
        <taxon>Eukaryota</taxon>
        <taxon>Metazoa</taxon>
        <taxon>Chordata</taxon>
        <taxon>Craniata</taxon>
        <taxon>Vertebrata</taxon>
        <taxon>Euteleostomi</taxon>
        <taxon>Archelosauria</taxon>
        <taxon>Testudinata</taxon>
        <taxon>Testudines</taxon>
        <taxon>Cryptodira</taxon>
        <taxon>Durocryptodira</taxon>
        <taxon>Americhelydia</taxon>
        <taxon>Chelonioidea</taxon>
        <taxon>Cheloniidae</taxon>
        <taxon>Chelonia</taxon>
    </lineage>
</organism>
<evidence type="ECO:0000313" key="3">
    <source>
        <dbReference type="EMBL" id="EMP31254.1"/>
    </source>
</evidence>
<reference evidence="4" key="1">
    <citation type="journal article" date="2013" name="Nat. Genet.">
        <title>The draft genomes of soft-shell turtle and green sea turtle yield insights into the development and evolution of the turtle-specific body plan.</title>
        <authorList>
            <person name="Wang Z."/>
            <person name="Pascual-Anaya J."/>
            <person name="Zadissa A."/>
            <person name="Li W."/>
            <person name="Niimura Y."/>
            <person name="Huang Z."/>
            <person name="Li C."/>
            <person name="White S."/>
            <person name="Xiong Z."/>
            <person name="Fang D."/>
            <person name="Wang B."/>
            <person name="Ming Y."/>
            <person name="Chen Y."/>
            <person name="Zheng Y."/>
            <person name="Kuraku S."/>
            <person name="Pignatelli M."/>
            <person name="Herrero J."/>
            <person name="Beal K."/>
            <person name="Nozawa M."/>
            <person name="Li Q."/>
            <person name="Wang J."/>
            <person name="Zhang H."/>
            <person name="Yu L."/>
            <person name="Shigenobu S."/>
            <person name="Wang J."/>
            <person name="Liu J."/>
            <person name="Flicek P."/>
            <person name="Searle S."/>
            <person name="Wang J."/>
            <person name="Kuratani S."/>
            <person name="Yin Y."/>
            <person name="Aken B."/>
            <person name="Zhang G."/>
            <person name="Irie N."/>
        </authorList>
    </citation>
    <scope>NUCLEOTIDE SEQUENCE [LARGE SCALE GENOMIC DNA]</scope>
</reference>